<dbReference type="InterPro" id="IPR007278">
    <property type="entry name" value="DUF397"/>
</dbReference>
<reference evidence="2" key="1">
    <citation type="journal article" date="2014" name="Int. J. Syst. Evol. Microbiol.">
        <title>Complete genome sequence of Corynebacterium casei LMG S-19264T (=DSM 44701T), isolated from a smear-ripened cheese.</title>
        <authorList>
            <consortium name="US DOE Joint Genome Institute (JGI-PGF)"/>
            <person name="Walter F."/>
            <person name="Albersmeier A."/>
            <person name="Kalinowski J."/>
            <person name="Ruckert C."/>
        </authorList>
    </citation>
    <scope>NUCLEOTIDE SEQUENCE</scope>
    <source>
        <strain evidence="2">CGMCC 4.5737</strain>
    </source>
</reference>
<dbReference type="Proteomes" id="UP000637578">
    <property type="component" value="Unassembled WGS sequence"/>
</dbReference>
<gene>
    <name evidence="2" type="ORF">GCM10012275_16100</name>
</gene>
<feature type="domain" description="DUF397" evidence="1">
    <location>
        <begin position="31"/>
        <end position="87"/>
    </location>
</feature>
<name>A0A8J3C704_9PSEU</name>
<evidence type="ECO:0000259" key="1">
    <source>
        <dbReference type="Pfam" id="PF04149"/>
    </source>
</evidence>
<sequence length="94" mass="9786">MTYDFALWRKSSRSGTSSAGGGSNCVEVASADWRKSSRSGTSNGGGGSQCVEVASAHTVVGVRDSKNPTGPALIFESATWSAFVRQLQRGTLDV</sequence>
<evidence type="ECO:0000313" key="3">
    <source>
        <dbReference type="Proteomes" id="UP000637578"/>
    </source>
</evidence>
<dbReference type="Pfam" id="PF04149">
    <property type="entry name" value="DUF397"/>
    <property type="match status" value="1"/>
</dbReference>
<accession>A0A8J3C704</accession>
<proteinExistence type="predicted"/>
<evidence type="ECO:0000313" key="2">
    <source>
        <dbReference type="EMBL" id="GGM45875.1"/>
    </source>
</evidence>
<organism evidence="2 3">
    <name type="scientific">Longimycelium tulufanense</name>
    <dbReference type="NCBI Taxonomy" id="907463"/>
    <lineage>
        <taxon>Bacteria</taxon>
        <taxon>Bacillati</taxon>
        <taxon>Actinomycetota</taxon>
        <taxon>Actinomycetes</taxon>
        <taxon>Pseudonocardiales</taxon>
        <taxon>Pseudonocardiaceae</taxon>
        <taxon>Longimycelium</taxon>
    </lineage>
</organism>
<protein>
    <submittedName>
        <fullName evidence="2">Toxin</fullName>
    </submittedName>
</protein>
<reference evidence="2" key="2">
    <citation type="submission" date="2020-09" db="EMBL/GenBank/DDBJ databases">
        <authorList>
            <person name="Sun Q."/>
            <person name="Zhou Y."/>
        </authorList>
    </citation>
    <scope>NUCLEOTIDE SEQUENCE</scope>
    <source>
        <strain evidence="2">CGMCC 4.5737</strain>
    </source>
</reference>
<keyword evidence="3" id="KW-1185">Reference proteome</keyword>
<comment type="caution">
    <text evidence="2">The sequence shown here is derived from an EMBL/GenBank/DDBJ whole genome shotgun (WGS) entry which is preliminary data.</text>
</comment>
<dbReference type="AlphaFoldDB" id="A0A8J3C704"/>
<dbReference type="EMBL" id="BMMK01000005">
    <property type="protein sequence ID" value="GGM45875.1"/>
    <property type="molecule type" value="Genomic_DNA"/>
</dbReference>